<feature type="domain" description="Guanylate-binding protein N-terminal" evidence="4">
    <location>
        <begin position="169"/>
        <end position="416"/>
    </location>
</feature>
<dbReference type="InterPro" id="IPR011004">
    <property type="entry name" value="Trimer_LpxA-like_sf"/>
</dbReference>
<reference evidence="5" key="1">
    <citation type="submission" date="2022-01" db="EMBL/GenBank/DDBJ databases">
        <authorList>
            <person name="Braso-Vives M."/>
        </authorList>
    </citation>
    <scope>NUCLEOTIDE SEQUENCE</scope>
</reference>
<dbReference type="EMBL" id="OV696693">
    <property type="protein sequence ID" value="CAH1272626.1"/>
    <property type="molecule type" value="Genomic_DNA"/>
</dbReference>
<feature type="region of interest" description="Disordered" evidence="2">
    <location>
        <begin position="54"/>
        <end position="139"/>
    </location>
</feature>
<dbReference type="Pfam" id="PF02263">
    <property type="entry name" value="GBP"/>
    <property type="match status" value="1"/>
</dbReference>
<dbReference type="SUPFAM" id="SSF52540">
    <property type="entry name" value="P-loop containing nucleoside triphosphate hydrolases"/>
    <property type="match status" value="1"/>
</dbReference>
<keyword evidence="3" id="KW-0732">Signal</keyword>
<evidence type="ECO:0000256" key="2">
    <source>
        <dbReference type="SAM" id="MobiDB-lite"/>
    </source>
</evidence>
<gene>
    <name evidence="5" type="primary">GBP3</name>
    <name evidence="5" type="ORF">BLAG_LOCUS24222</name>
</gene>
<accession>A0A8K0AC73</accession>
<dbReference type="Gene3D" id="2.160.10.10">
    <property type="entry name" value="Hexapeptide repeat proteins"/>
    <property type="match status" value="1"/>
</dbReference>
<feature type="signal peptide" evidence="3">
    <location>
        <begin position="1"/>
        <end position="29"/>
    </location>
</feature>
<evidence type="ECO:0000313" key="5">
    <source>
        <dbReference type="EMBL" id="CAH1272626.1"/>
    </source>
</evidence>
<dbReference type="Gene3D" id="1.20.1000.10">
    <property type="entry name" value="Guanylate-binding protein, C-terminal domain"/>
    <property type="match status" value="1"/>
</dbReference>
<dbReference type="Gene3D" id="3.40.50.300">
    <property type="entry name" value="P-loop containing nucleotide triphosphate hydrolases"/>
    <property type="match status" value="1"/>
</dbReference>
<evidence type="ECO:0000259" key="4">
    <source>
        <dbReference type="Pfam" id="PF02263"/>
    </source>
</evidence>
<name>A0A8K0AC73_BRALA</name>
<feature type="compositionally biased region" description="Basic and acidic residues" evidence="2">
    <location>
        <begin position="85"/>
        <end position="137"/>
    </location>
</feature>
<dbReference type="InterPro" id="IPR027417">
    <property type="entry name" value="P-loop_NTPase"/>
</dbReference>
<dbReference type="CDD" id="cd01851">
    <property type="entry name" value="GBP"/>
    <property type="match status" value="1"/>
</dbReference>
<dbReference type="PANTHER" id="PTHR10751">
    <property type="entry name" value="GUANYLATE BINDING PROTEIN"/>
    <property type="match status" value="1"/>
</dbReference>
<keyword evidence="1" id="KW-0378">Hydrolase</keyword>
<proteinExistence type="predicted"/>
<keyword evidence="6" id="KW-1185">Reference proteome</keyword>
<feature type="compositionally biased region" description="Polar residues" evidence="2">
    <location>
        <begin position="65"/>
        <end position="84"/>
    </location>
</feature>
<dbReference type="SUPFAM" id="SSF51161">
    <property type="entry name" value="Trimeric LpxA-like enzymes"/>
    <property type="match status" value="2"/>
</dbReference>
<dbReference type="AlphaFoldDB" id="A0A8K0AC73"/>
<evidence type="ECO:0000256" key="1">
    <source>
        <dbReference type="ARBA" id="ARBA00022801"/>
    </source>
</evidence>
<evidence type="ECO:0000256" key="3">
    <source>
        <dbReference type="SAM" id="SignalP"/>
    </source>
</evidence>
<dbReference type="SUPFAM" id="SSF48340">
    <property type="entry name" value="Interferon-induced guanylate-binding protein 1 (GBP1), C-terminal domain"/>
    <property type="match status" value="1"/>
</dbReference>
<dbReference type="Proteomes" id="UP000838412">
    <property type="component" value="Chromosome 8"/>
</dbReference>
<sequence>MPRRDVKMSSAWRNVLFFCLVFCAATVSALHKEFSEKFVDEGVHGPPVVRPVVRAVPPESKSGPPHSTQHVQPQPQKSTNNPTSKHTEQDEKQAEVKREKEAEVLKHDTQHAQPEVHKPTPPNKEVKQVEKVEKEAEFDGENEQEVLDHWQDFPEQPLQLVMPDVTHKKLVVVQKNAKLLHRISGAVATIAVVGKFHSGKSFLMNQLMGKSSGFGVGPYVRPHTMGIWMWGKPMEMTLPSGDTVSVIFLDTEGFAANNISENYDAKIFAVSTLLSSYLIYNSVKIIDQADIDYLELLARRTQLFALRSQMSRSKWADDFNHDLLSFPPLLWVVQDFAQLLGDNDSPQEWLRKLMDTSAWDNEDYEISLLGVFKSVDCHTLFLPATRRELLQDLSQAREEDLTEEYREERDSLITKLRKGLVPKEKNDNPITGAELASLLDILVNAANEGSLAQIPSRWNVFIDKLERTAKEDCLLFYEGEMAVLYKGRDNGPIIPQELEDWHNQMYNKSLNLLQHLLFGLGDSVEMSSLDLGREIRSKFDKTLEMNDKKIKLRCTEWQRRLELEAEERLESVQLPTRSSVLEEEFVAVETSCVSSFQQAVGELLNKKAYRKYMEQLKSSLQNVHDKFALRNTRMLEELLDQAVQNAIDGFREKAVIPDKVPLSPGAVVRQVAEATLTATKAVIPDKVPLSPGAVVRQVAEATLTATKVCVCLFVCFREKAVIPDKVPLSPGAVVRQVAEATLTATKKAVIPDKVPLSPGAVVRQVAEATLTATKKAVIPDKVPLSPGAVVRQVAEATLTATKKAVIPDKVPLSPGAVVRQVAEATLTATKVCVCLFVCFREKAVIPDKVPLSPGAVVRQKAVIPDKVPLSPGAVVRQVAEATLTATKKAVIPDKVPLSPGAVVRQVAEATLTATKKAVIPDKVPLSPGAVVRQVAEATLTATKVCVCLFVCFREKAVIPDKVPLSPGAVVRQVAEATLTATKKAVIPDKVPLSPGAVVRQVAEATLTATKKAVIPDKVPLSPGAVVRQVAEATLTATKKAVIPDKVPLSPGAVVRQVAEATLTATKIFSAEAKAAEGEKMYEPYQAVLQTRMSEEQERFEEANSELVRLFCLSKVRDLVDEFKSSTGSTEIILPINNTELEMRLKQSWLRVESHYRDAEAS</sequence>
<protein>
    <submittedName>
        <fullName evidence="5">GBP3 protein</fullName>
    </submittedName>
</protein>
<dbReference type="InterPro" id="IPR015894">
    <property type="entry name" value="Guanylate-bd_N"/>
</dbReference>
<organism evidence="5 6">
    <name type="scientific">Branchiostoma lanceolatum</name>
    <name type="common">Common lancelet</name>
    <name type="synonym">Amphioxus lanceolatum</name>
    <dbReference type="NCBI Taxonomy" id="7740"/>
    <lineage>
        <taxon>Eukaryota</taxon>
        <taxon>Metazoa</taxon>
        <taxon>Chordata</taxon>
        <taxon>Cephalochordata</taxon>
        <taxon>Leptocardii</taxon>
        <taxon>Amphioxiformes</taxon>
        <taxon>Branchiostomatidae</taxon>
        <taxon>Branchiostoma</taxon>
    </lineage>
</organism>
<dbReference type="OrthoDB" id="2135133at2759"/>
<dbReference type="GO" id="GO:0005525">
    <property type="term" value="F:GTP binding"/>
    <property type="evidence" value="ECO:0007669"/>
    <property type="project" value="InterPro"/>
</dbReference>
<dbReference type="InterPro" id="IPR036543">
    <property type="entry name" value="Guanylate-bd_C_sf"/>
</dbReference>
<evidence type="ECO:0000313" key="6">
    <source>
        <dbReference type="Proteomes" id="UP000838412"/>
    </source>
</evidence>
<dbReference type="GO" id="GO:0003924">
    <property type="term" value="F:GTPase activity"/>
    <property type="evidence" value="ECO:0007669"/>
    <property type="project" value="InterPro"/>
</dbReference>
<feature type="chain" id="PRO_5035432869" evidence="3">
    <location>
        <begin position="30"/>
        <end position="1161"/>
    </location>
</feature>